<dbReference type="EMBL" id="FOQK01000043">
    <property type="protein sequence ID" value="SFI45381.1"/>
    <property type="molecule type" value="Genomic_DNA"/>
</dbReference>
<dbReference type="AlphaFoldDB" id="A0A1G7Z048"/>
<protein>
    <submittedName>
        <fullName evidence="1">Uncharacterized protein</fullName>
    </submittedName>
</protein>
<name>A0A1G7Z048_SELRU</name>
<organism evidence="1 2">
    <name type="scientific">Selenomonas ruminantium</name>
    <dbReference type="NCBI Taxonomy" id="971"/>
    <lineage>
        <taxon>Bacteria</taxon>
        <taxon>Bacillati</taxon>
        <taxon>Bacillota</taxon>
        <taxon>Negativicutes</taxon>
        <taxon>Selenomonadales</taxon>
        <taxon>Selenomonadaceae</taxon>
        <taxon>Selenomonas</taxon>
    </lineage>
</organism>
<evidence type="ECO:0000313" key="2">
    <source>
        <dbReference type="Proteomes" id="UP000183639"/>
    </source>
</evidence>
<evidence type="ECO:0000313" key="1">
    <source>
        <dbReference type="EMBL" id="SFI45381.1"/>
    </source>
</evidence>
<accession>A0A1G7Z048</accession>
<reference evidence="1 2" key="1">
    <citation type="submission" date="2016-10" db="EMBL/GenBank/DDBJ databases">
        <authorList>
            <person name="de Groot N.N."/>
        </authorList>
    </citation>
    <scope>NUCLEOTIDE SEQUENCE [LARGE SCALE GENOMIC DNA]</scope>
    <source>
        <strain evidence="1 2">Z108</strain>
    </source>
</reference>
<proteinExistence type="predicted"/>
<dbReference type="OrthoDB" id="1666678at2"/>
<sequence>MAGRIRKLHEEMNRWASTHQFDLAALNVLASIVISSKWAQIVMLVGDWRGMMYVAYGNIELWGTSHPVFLTTVSLLLSIVVSHWLSQRKKE</sequence>
<dbReference type="Proteomes" id="UP000183639">
    <property type="component" value="Unassembled WGS sequence"/>
</dbReference>
<gene>
    <name evidence="1" type="ORF">SAMN04487861_1431</name>
</gene>